<sequence length="85" mass="9502">MLHEPHPLPDTLIPTDSLRWRSPQPGLWVAVRADGRPAGVMTERWAEGYQVTTSHGRDLGTFPDRGAATAALERAESYRRARSLH</sequence>
<gene>
    <name evidence="1" type="ORF">GCM10009851_30750</name>
</gene>
<organism evidence="1 2">
    <name type="scientific">Herbiconiux moechotypicola</name>
    <dbReference type="NCBI Taxonomy" id="637393"/>
    <lineage>
        <taxon>Bacteria</taxon>
        <taxon>Bacillati</taxon>
        <taxon>Actinomycetota</taxon>
        <taxon>Actinomycetes</taxon>
        <taxon>Micrococcales</taxon>
        <taxon>Microbacteriaceae</taxon>
        <taxon>Herbiconiux</taxon>
    </lineage>
</organism>
<dbReference type="Proteomes" id="UP001500929">
    <property type="component" value="Unassembled WGS sequence"/>
</dbReference>
<keyword evidence="2" id="KW-1185">Reference proteome</keyword>
<comment type="caution">
    <text evidence="1">The sequence shown here is derived from an EMBL/GenBank/DDBJ whole genome shotgun (WGS) entry which is preliminary data.</text>
</comment>
<reference evidence="1 2" key="1">
    <citation type="journal article" date="2019" name="Int. J. Syst. Evol. Microbiol.">
        <title>The Global Catalogue of Microorganisms (GCM) 10K type strain sequencing project: providing services to taxonomists for standard genome sequencing and annotation.</title>
        <authorList>
            <consortium name="The Broad Institute Genomics Platform"/>
            <consortium name="The Broad Institute Genome Sequencing Center for Infectious Disease"/>
            <person name="Wu L."/>
            <person name="Ma J."/>
        </authorList>
    </citation>
    <scope>NUCLEOTIDE SEQUENCE [LARGE SCALE GENOMIC DNA]</scope>
    <source>
        <strain evidence="1 2">JCM 16117</strain>
    </source>
</reference>
<protein>
    <submittedName>
        <fullName evidence="1">Uncharacterized protein</fullName>
    </submittedName>
</protein>
<proteinExistence type="predicted"/>
<dbReference type="EMBL" id="BAAAQY010000010">
    <property type="protein sequence ID" value="GAA2243361.1"/>
    <property type="molecule type" value="Genomic_DNA"/>
</dbReference>
<dbReference type="RefSeq" id="WP_259480197.1">
    <property type="nucleotide sequence ID" value="NZ_BAAAQY010000010.1"/>
</dbReference>
<accession>A0ABN3DWW5</accession>
<evidence type="ECO:0000313" key="2">
    <source>
        <dbReference type="Proteomes" id="UP001500929"/>
    </source>
</evidence>
<name>A0ABN3DWW5_9MICO</name>
<evidence type="ECO:0000313" key="1">
    <source>
        <dbReference type="EMBL" id="GAA2243361.1"/>
    </source>
</evidence>